<dbReference type="RefSeq" id="WP_157889504.1">
    <property type="nucleotide sequence ID" value="NZ_JABUKE010000023.1"/>
</dbReference>
<accession>A0ABS7NYD3</accession>
<organism evidence="1 2">
    <name type="scientific">Rhodococcoides kroppenstedtii</name>
    <dbReference type="NCBI Taxonomy" id="293050"/>
    <lineage>
        <taxon>Bacteria</taxon>
        <taxon>Bacillati</taxon>
        <taxon>Actinomycetota</taxon>
        <taxon>Actinomycetes</taxon>
        <taxon>Mycobacteriales</taxon>
        <taxon>Nocardiaceae</taxon>
        <taxon>Rhodococcoides</taxon>
    </lineage>
</organism>
<dbReference type="Proteomes" id="UP001520140">
    <property type="component" value="Unassembled WGS sequence"/>
</dbReference>
<keyword evidence="2" id="KW-1185">Reference proteome</keyword>
<evidence type="ECO:0000313" key="2">
    <source>
        <dbReference type="Proteomes" id="UP001520140"/>
    </source>
</evidence>
<comment type="caution">
    <text evidence="1">The sequence shown here is derived from an EMBL/GenBank/DDBJ whole genome shotgun (WGS) entry which is preliminary data.</text>
</comment>
<reference evidence="1 2" key="1">
    <citation type="submission" date="2020-06" db="EMBL/GenBank/DDBJ databases">
        <title>Taxonomy, biology and ecology of Rhodococcus bacteria occurring in California pistachio and other woody hosts as revealed by genome sequence analyses.</title>
        <authorList>
            <person name="Gai Y."/>
            <person name="Riely B."/>
        </authorList>
    </citation>
    <scope>NUCLEOTIDE SEQUENCE [LARGE SCALE GENOMIC DNA]</scope>
    <source>
        <strain evidence="1 2">BP-284</strain>
    </source>
</reference>
<name>A0ABS7NYD3_9NOCA</name>
<proteinExistence type="predicted"/>
<gene>
    <name evidence="1" type="ORF">HQ605_17140</name>
</gene>
<sequence length="301" mass="31559">MISDVSASFPEPPLPLGPSGLVALEADLLGAVASAKPRASTLDVIERVLRMRGGGGSVDSVHTALTTLALPVRLQFPLFSFHGNGGTWDDGADSPENTRVALTGLGRAAADAVSGTGPPVPWDLLNGSIHRGGARIAFTAKAVAYAMDRALTNEPIDTDHLDLCVASGAVARGDLQSYVDGQPTDFDLASTIVATESGAVVRGVPPRISPRTIADYVGRTYLLPTTDMTVGSDVRVNVWVPPEGGDSRLAPLLEGTDEGLRERIVLWLGQPLSQFLAEWIRRHGPDRARAGLTVLATTASE</sequence>
<protein>
    <submittedName>
        <fullName evidence="1">Uncharacterized protein</fullName>
    </submittedName>
</protein>
<dbReference type="EMBL" id="JABUKG010000022">
    <property type="protein sequence ID" value="MBY6322553.1"/>
    <property type="molecule type" value="Genomic_DNA"/>
</dbReference>
<evidence type="ECO:0000313" key="1">
    <source>
        <dbReference type="EMBL" id="MBY6322553.1"/>
    </source>
</evidence>